<dbReference type="InterPro" id="IPR028883">
    <property type="entry name" value="tRNA_aden_deaminase"/>
</dbReference>
<evidence type="ECO:0000256" key="7">
    <source>
        <dbReference type="ARBA" id="ARBA00048045"/>
    </source>
</evidence>
<proteinExistence type="inferred from homology"/>
<dbReference type="EC" id="3.5.4.33" evidence="8"/>
<dbReference type="GO" id="GO:0008270">
    <property type="term" value="F:zinc ion binding"/>
    <property type="evidence" value="ECO:0007669"/>
    <property type="project" value="UniProtKB-UniRule"/>
</dbReference>
<comment type="caution">
    <text evidence="10">The sequence shown here is derived from an EMBL/GenBank/DDBJ whole genome shotgun (WGS) entry which is preliminary data.</text>
</comment>
<feature type="binding site" evidence="8">
    <location>
        <position position="56"/>
    </location>
    <ligand>
        <name>Zn(2+)</name>
        <dbReference type="ChEBI" id="CHEBI:29105"/>
        <note>catalytic</note>
    </ligand>
</feature>
<comment type="subunit">
    <text evidence="2 8">Homodimer.</text>
</comment>
<dbReference type="FunFam" id="3.40.140.10:FF:000005">
    <property type="entry name" value="tRNA-specific adenosine deaminase"/>
    <property type="match status" value="1"/>
</dbReference>
<dbReference type="PANTHER" id="PTHR11079">
    <property type="entry name" value="CYTOSINE DEAMINASE FAMILY MEMBER"/>
    <property type="match status" value="1"/>
</dbReference>
<comment type="catalytic activity">
    <reaction evidence="7 8">
        <text>adenosine(34) in tRNA + H2O + H(+) = inosine(34) in tRNA + NH4(+)</text>
        <dbReference type="Rhea" id="RHEA:43168"/>
        <dbReference type="Rhea" id="RHEA-COMP:10373"/>
        <dbReference type="Rhea" id="RHEA-COMP:10374"/>
        <dbReference type="ChEBI" id="CHEBI:15377"/>
        <dbReference type="ChEBI" id="CHEBI:15378"/>
        <dbReference type="ChEBI" id="CHEBI:28938"/>
        <dbReference type="ChEBI" id="CHEBI:74411"/>
        <dbReference type="ChEBI" id="CHEBI:82852"/>
        <dbReference type="EC" id="3.5.4.33"/>
    </reaction>
</comment>
<evidence type="ECO:0000256" key="8">
    <source>
        <dbReference type="HAMAP-Rule" id="MF_00972"/>
    </source>
</evidence>
<dbReference type="EMBL" id="JAIULA010000004">
    <property type="protein sequence ID" value="MCP0886390.1"/>
    <property type="molecule type" value="Genomic_DNA"/>
</dbReference>
<evidence type="ECO:0000256" key="2">
    <source>
        <dbReference type="ARBA" id="ARBA00011738"/>
    </source>
</evidence>
<dbReference type="Gene3D" id="3.40.140.10">
    <property type="entry name" value="Cytidine Deaminase, domain 2"/>
    <property type="match status" value="1"/>
</dbReference>
<evidence type="ECO:0000313" key="10">
    <source>
        <dbReference type="EMBL" id="MCP0886390.1"/>
    </source>
</evidence>
<accession>A0A9X2FJ39</accession>
<keyword evidence="3 8" id="KW-0819">tRNA processing</keyword>
<comment type="function">
    <text evidence="8">Catalyzes the deamination of adenosine to inosine at the wobble position 34 of tRNA(Arg2).</text>
</comment>
<evidence type="ECO:0000256" key="6">
    <source>
        <dbReference type="ARBA" id="ARBA00022833"/>
    </source>
</evidence>
<dbReference type="PANTHER" id="PTHR11079:SF202">
    <property type="entry name" value="TRNA-SPECIFIC ADENOSINE DEAMINASE"/>
    <property type="match status" value="1"/>
</dbReference>
<keyword evidence="6 8" id="KW-0862">Zinc</keyword>
<dbReference type="SUPFAM" id="SSF53927">
    <property type="entry name" value="Cytidine deaminase-like"/>
    <property type="match status" value="1"/>
</dbReference>
<evidence type="ECO:0000259" key="9">
    <source>
        <dbReference type="PROSITE" id="PS51747"/>
    </source>
</evidence>
<feature type="binding site" evidence="8">
    <location>
        <position position="89"/>
    </location>
    <ligand>
        <name>Zn(2+)</name>
        <dbReference type="ChEBI" id="CHEBI:29105"/>
        <note>catalytic</note>
    </ligand>
</feature>
<evidence type="ECO:0000256" key="1">
    <source>
        <dbReference type="ARBA" id="ARBA00010669"/>
    </source>
</evidence>
<dbReference type="InterPro" id="IPR016192">
    <property type="entry name" value="APOBEC/CMP_deaminase_Zn-bd"/>
</dbReference>
<dbReference type="InterPro" id="IPR002125">
    <property type="entry name" value="CMP_dCMP_dom"/>
</dbReference>
<dbReference type="Proteomes" id="UP001139006">
    <property type="component" value="Unassembled WGS sequence"/>
</dbReference>
<sequence length="157" mass="17603">MLTDEQKEFFMQSAIEEAKKAAALGEVPIGCVIVFENRIIARGYNLREKNQDAVQHAEIIAIQAANKRLHNWRLEDTQLFVTLEPCPMCAGAIINARIPEVYYGAPDSKAGAAGTLLNLLTDKRFNHQAIVEKGICRSQCVALLTDFFQTIRIKRDK</sequence>
<comment type="cofactor">
    <cofactor evidence="8">
        <name>Zn(2+)</name>
        <dbReference type="ChEBI" id="CHEBI:29105"/>
    </cofactor>
    <text evidence="8">Binds 1 zinc ion per subunit.</text>
</comment>
<organism evidence="10 11">
    <name type="scientific">Ligilactobacillus ubinensis</name>
    <dbReference type="NCBI Taxonomy" id="2876789"/>
    <lineage>
        <taxon>Bacteria</taxon>
        <taxon>Bacillati</taxon>
        <taxon>Bacillota</taxon>
        <taxon>Bacilli</taxon>
        <taxon>Lactobacillales</taxon>
        <taxon>Lactobacillaceae</taxon>
        <taxon>Ligilactobacillus</taxon>
    </lineage>
</organism>
<keyword evidence="5 8" id="KW-0378">Hydrolase</keyword>
<protein>
    <recommendedName>
        <fullName evidence="8">tRNA-specific adenosine deaminase</fullName>
        <ecNumber evidence="8">3.5.4.33</ecNumber>
    </recommendedName>
</protein>
<reference evidence="10 11" key="1">
    <citation type="journal article" date="2023" name="Int. J. Syst. Evol. Microbiol.">
        <title>Ligilactobacillus ubinensis sp. nov., a novel species isolated from the wild ferment of a durian fruit (Durio zibethinus).</title>
        <authorList>
            <person name="Heng Y.C."/>
            <person name="Menon N."/>
            <person name="Chen B."/>
            <person name="Loo B.Z.L."/>
            <person name="Wong G.W.J."/>
            <person name="Lim A.C.H."/>
            <person name="Silvaraju S."/>
            <person name="Kittelmann S."/>
        </authorList>
    </citation>
    <scope>NUCLEOTIDE SEQUENCE [LARGE SCALE GENOMIC DNA]</scope>
    <source>
        <strain evidence="10 11">WILCCON 0076</strain>
    </source>
</reference>
<dbReference type="GO" id="GO:0052717">
    <property type="term" value="F:tRNA-specific adenosine-34 deaminase activity"/>
    <property type="evidence" value="ECO:0007669"/>
    <property type="project" value="UniProtKB-UniRule"/>
</dbReference>
<feature type="domain" description="CMP/dCMP-type deaminase" evidence="9">
    <location>
        <begin position="5"/>
        <end position="116"/>
    </location>
</feature>
<dbReference type="PROSITE" id="PS51747">
    <property type="entry name" value="CYT_DCMP_DEAMINASES_2"/>
    <property type="match status" value="1"/>
</dbReference>
<dbReference type="Pfam" id="PF00383">
    <property type="entry name" value="dCMP_cyt_deam_1"/>
    <property type="match status" value="1"/>
</dbReference>
<feature type="active site" description="Proton donor" evidence="8">
    <location>
        <position position="58"/>
    </location>
</feature>
<dbReference type="AlphaFoldDB" id="A0A9X2FJ39"/>
<feature type="binding site" evidence="8">
    <location>
        <position position="86"/>
    </location>
    <ligand>
        <name>Zn(2+)</name>
        <dbReference type="ChEBI" id="CHEBI:29105"/>
        <note>catalytic</note>
    </ligand>
</feature>
<evidence type="ECO:0000256" key="3">
    <source>
        <dbReference type="ARBA" id="ARBA00022694"/>
    </source>
</evidence>
<evidence type="ECO:0000256" key="4">
    <source>
        <dbReference type="ARBA" id="ARBA00022723"/>
    </source>
</evidence>
<comment type="similarity">
    <text evidence="1">Belongs to the cytidine and deoxycytidylate deaminase family. ADAT2 subfamily.</text>
</comment>
<gene>
    <name evidence="8 10" type="primary">tadA</name>
    <name evidence="10" type="ORF">LB941_03445</name>
</gene>
<dbReference type="PROSITE" id="PS00903">
    <property type="entry name" value="CYT_DCMP_DEAMINASES_1"/>
    <property type="match status" value="1"/>
</dbReference>
<dbReference type="CDD" id="cd01285">
    <property type="entry name" value="nucleoside_deaminase"/>
    <property type="match status" value="1"/>
</dbReference>
<name>A0A9X2FJ39_9LACO</name>
<evidence type="ECO:0000256" key="5">
    <source>
        <dbReference type="ARBA" id="ARBA00022801"/>
    </source>
</evidence>
<dbReference type="InterPro" id="IPR016193">
    <property type="entry name" value="Cytidine_deaminase-like"/>
</dbReference>
<dbReference type="GO" id="GO:0002100">
    <property type="term" value="P:tRNA wobble adenosine to inosine editing"/>
    <property type="evidence" value="ECO:0007669"/>
    <property type="project" value="UniProtKB-UniRule"/>
</dbReference>
<evidence type="ECO:0000313" key="11">
    <source>
        <dbReference type="Proteomes" id="UP001139006"/>
    </source>
</evidence>
<keyword evidence="11" id="KW-1185">Reference proteome</keyword>
<dbReference type="RefSeq" id="WP_253359492.1">
    <property type="nucleotide sequence ID" value="NZ_JAIULA010000004.1"/>
</dbReference>
<dbReference type="HAMAP" id="MF_00972">
    <property type="entry name" value="tRNA_aden_deaminase"/>
    <property type="match status" value="1"/>
</dbReference>
<keyword evidence="4 8" id="KW-0479">Metal-binding</keyword>
<dbReference type="NCBIfam" id="NF008113">
    <property type="entry name" value="PRK10860.1"/>
    <property type="match status" value="1"/>
</dbReference>